<comment type="caution">
    <text evidence="5">The sequence shown here is derived from an EMBL/GenBank/DDBJ whole genome shotgun (WGS) entry which is preliminary data.</text>
</comment>
<dbReference type="CDD" id="cd04647">
    <property type="entry name" value="LbH_MAT_like"/>
    <property type="match status" value="1"/>
</dbReference>
<dbReference type="AlphaFoldDB" id="A0A4U6CV88"/>
<dbReference type="Gene3D" id="2.160.10.10">
    <property type="entry name" value="Hexapeptide repeat proteins"/>
    <property type="match status" value="1"/>
</dbReference>
<evidence type="ECO:0000313" key="5">
    <source>
        <dbReference type="EMBL" id="TKT87655.1"/>
    </source>
</evidence>
<dbReference type="InterPro" id="IPR051159">
    <property type="entry name" value="Hexapeptide_acetyltransf"/>
</dbReference>
<dbReference type="OrthoDB" id="755870at2"/>
<gene>
    <name evidence="5" type="ORF">FDK13_29150</name>
</gene>
<sequence>MEFLKNFNNIGMLKKIARSPYYILKRYNYFVNEIRGHLQLKFWQVKYASKPQIRGRLYLNNQGIIELGENVIFNNEIESNWVGLNKACTVKVEKNASLFIGSNSGFSGVSIFCMTKITIGDHVNCGGNVCIWDTDFHPLQYADRRIHNIKKIKSFPITIGNDVFIGANSIVLKGVSIGDRAIIGAGSVVTKNVPPDEIWAGNPAKFLKKGII</sequence>
<keyword evidence="2 5" id="KW-0808">Transferase</keyword>
<evidence type="ECO:0000256" key="2">
    <source>
        <dbReference type="ARBA" id="ARBA00022679"/>
    </source>
</evidence>
<comment type="similarity">
    <text evidence="1">Belongs to the transferase hexapeptide repeat family.</text>
</comment>
<dbReference type="EMBL" id="SZVO01000018">
    <property type="protein sequence ID" value="TKT87655.1"/>
    <property type="molecule type" value="Genomic_DNA"/>
</dbReference>
<dbReference type="InterPro" id="IPR001451">
    <property type="entry name" value="Hexapep"/>
</dbReference>
<keyword evidence="3" id="KW-0677">Repeat</keyword>
<dbReference type="SUPFAM" id="SSF51161">
    <property type="entry name" value="Trimeric LpxA-like enzymes"/>
    <property type="match status" value="1"/>
</dbReference>
<evidence type="ECO:0000256" key="4">
    <source>
        <dbReference type="ARBA" id="ARBA00023315"/>
    </source>
</evidence>
<evidence type="ECO:0000313" key="6">
    <source>
        <dbReference type="Proteomes" id="UP000304900"/>
    </source>
</evidence>
<dbReference type="Proteomes" id="UP000304900">
    <property type="component" value="Unassembled WGS sequence"/>
</dbReference>
<dbReference type="GO" id="GO:0008374">
    <property type="term" value="F:O-acyltransferase activity"/>
    <property type="evidence" value="ECO:0007669"/>
    <property type="project" value="TreeGrafter"/>
</dbReference>
<dbReference type="InterPro" id="IPR018357">
    <property type="entry name" value="Hexapep_transf_CS"/>
</dbReference>
<evidence type="ECO:0000256" key="1">
    <source>
        <dbReference type="ARBA" id="ARBA00007274"/>
    </source>
</evidence>
<name>A0A4U6CV88_9BACT</name>
<proteinExistence type="inferred from homology"/>
<dbReference type="InterPro" id="IPR011004">
    <property type="entry name" value="Trimer_LpxA-like_sf"/>
</dbReference>
<dbReference type="Pfam" id="PF14602">
    <property type="entry name" value="Hexapep_2"/>
    <property type="match status" value="1"/>
</dbReference>
<keyword evidence="4 5" id="KW-0012">Acyltransferase</keyword>
<reference evidence="5 6" key="1">
    <citation type="submission" date="2019-05" db="EMBL/GenBank/DDBJ databases">
        <title>Dyadobacter AR-3-8 sp. nov., isolated from arctic soil.</title>
        <authorList>
            <person name="Chaudhary D.K."/>
        </authorList>
    </citation>
    <scope>NUCLEOTIDE SEQUENCE [LARGE SCALE GENOMIC DNA]</scope>
    <source>
        <strain evidence="5 6">AR-3-8</strain>
    </source>
</reference>
<organism evidence="5 6">
    <name type="scientific">Dyadobacter frigoris</name>
    <dbReference type="NCBI Taxonomy" id="2576211"/>
    <lineage>
        <taxon>Bacteria</taxon>
        <taxon>Pseudomonadati</taxon>
        <taxon>Bacteroidota</taxon>
        <taxon>Cytophagia</taxon>
        <taxon>Cytophagales</taxon>
        <taxon>Spirosomataceae</taxon>
        <taxon>Dyadobacter</taxon>
    </lineage>
</organism>
<accession>A0A4U6CV88</accession>
<dbReference type="PANTHER" id="PTHR23416:SF23">
    <property type="entry name" value="ACETYLTRANSFERASE C18B11.09C-RELATED"/>
    <property type="match status" value="1"/>
</dbReference>
<protein>
    <submittedName>
        <fullName evidence="5">Acyltransferase</fullName>
    </submittedName>
</protein>
<dbReference type="PROSITE" id="PS00101">
    <property type="entry name" value="HEXAPEP_TRANSFERASES"/>
    <property type="match status" value="1"/>
</dbReference>
<evidence type="ECO:0000256" key="3">
    <source>
        <dbReference type="ARBA" id="ARBA00022737"/>
    </source>
</evidence>
<keyword evidence="6" id="KW-1185">Reference proteome</keyword>
<dbReference type="PANTHER" id="PTHR23416">
    <property type="entry name" value="SIALIC ACID SYNTHASE-RELATED"/>
    <property type="match status" value="1"/>
</dbReference>